<name>A0A9K3GRE4_9EUKA</name>
<feature type="non-terminal residue" evidence="1">
    <location>
        <position position="1"/>
    </location>
</feature>
<keyword evidence="2" id="KW-1185">Reference proteome</keyword>
<evidence type="ECO:0000313" key="1">
    <source>
        <dbReference type="EMBL" id="GIQ91905.1"/>
    </source>
</evidence>
<protein>
    <submittedName>
        <fullName evidence="1">Uncharacterized protein</fullName>
    </submittedName>
</protein>
<comment type="caution">
    <text evidence="1">The sequence shown here is derived from an EMBL/GenBank/DDBJ whole genome shotgun (WGS) entry which is preliminary data.</text>
</comment>
<accession>A0A9K3GRE4</accession>
<sequence length="70" mass="7189">DSGSRALATVLPSLYTSAAALVALCHPNLKIRPAEEGVTQEECVSSVSAVAKDMVTVLGAMPEAIVNCCE</sequence>
<dbReference type="Proteomes" id="UP000265618">
    <property type="component" value="Unassembled WGS sequence"/>
</dbReference>
<dbReference type="AlphaFoldDB" id="A0A9K3GRE4"/>
<organism evidence="1 2">
    <name type="scientific">Kipferlia bialata</name>
    <dbReference type="NCBI Taxonomy" id="797122"/>
    <lineage>
        <taxon>Eukaryota</taxon>
        <taxon>Metamonada</taxon>
        <taxon>Carpediemonas-like organisms</taxon>
        <taxon>Kipferlia</taxon>
    </lineage>
</organism>
<dbReference type="EMBL" id="BDIP01008556">
    <property type="protein sequence ID" value="GIQ91905.1"/>
    <property type="molecule type" value="Genomic_DNA"/>
</dbReference>
<feature type="non-terminal residue" evidence="1">
    <location>
        <position position="70"/>
    </location>
</feature>
<gene>
    <name evidence="1" type="ORF">KIPB_015367</name>
</gene>
<proteinExistence type="predicted"/>
<reference evidence="1 2" key="1">
    <citation type="journal article" date="2018" name="PLoS ONE">
        <title>The draft genome of Kipferlia bialata reveals reductive genome evolution in fornicate parasites.</title>
        <authorList>
            <person name="Tanifuji G."/>
            <person name="Takabayashi S."/>
            <person name="Kume K."/>
            <person name="Takagi M."/>
            <person name="Nakayama T."/>
            <person name="Kamikawa R."/>
            <person name="Inagaki Y."/>
            <person name="Hashimoto T."/>
        </authorList>
    </citation>
    <scope>NUCLEOTIDE SEQUENCE [LARGE SCALE GENOMIC DNA]</scope>
    <source>
        <strain evidence="1">NY0173</strain>
    </source>
</reference>
<evidence type="ECO:0000313" key="2">
    <source>
        <dbReference type="Proteomes" id="UP000265618"/>
    </source>
</evidence>